<dbReference type="Proteomes" id="UP001177670">
    <property type="component" value="Unassembled WGS sequence"/>
</dbReference>
<accession>A0AA40KWU9</accession>
<reference evidence="1" key="1">
    <citation type="submission" date="2021-10" db="EMBL/GenBank/DDBJ databases">
        <title>Melipona bicolor Genome sequencing and assembly.</title>
        <authorList>
            <person name="Araujo N.S."/>
            <person name="Arias M.C."/>
        </authorList>
    </citation>
    <scope>NUCLEOTIDE SEQUENCE</scope>
    <source>
        <strain evidence="1">USP_2M_L1-L4_2017</strain>
        <tissue evidence="1">Whole body</tissue>
    </source>
</reference>
<sequence>MGTTVSRLRRIRGFNSKLLLNGSLQREALRRDFCVDDHLNAAKWRVERRGLGRRSIRAINAMDRSLGGKNLCLVLRARARWNRKGIGPDVVLIDDHPPFHGS</sequence>
<name>A0AA40KWU9_9HYME</name>
<proteinExistence type="predicted"/>
<comment type="caution">
    <text evidence="1">The sequence shown here is derived from an EMBL/GenBank/DDBJ whole genome shotgun (WGS) entry which is preliminary data.</text>
</comment>
<protein>
    <submittedName>
        <fullName evidence="1">Uncharacterized protein</fullName>
    </submittedName>
</protein>
<evidence type="ECO:0000313" key="1">
    <source>
        <dbReference type="EMBL" id="KAK1136054.1"/>
    </source>
</evidence>
<keyword evidence="2" id="KW-1185">Reference proteome</keyword>
<evidence type="ECO:0000313" key="2">
    <source>
        <dbReference type="Proteomes" id="UP001177670"/>
    </source>
</evidence>
<dbReference type="EMBL" id="JAHYIQ010000001">
    <property type="protein sequence ID" value="KAK1136054.1"/>
    <property type="molecule type" value="Genomic_DNA"/>
</dbReference>
<gene>
    <name evidence="1" type="ORF">K0M31_000623</name>
</gene>
<organism evidence="1 2">
    <name type="scientific">Melipona bicolor</name>
    <dbReference type="NCBI Taxonomy" id="60889"/>
    <lineage>
        <taxon>Eukaryota</taxon>
        <taxon>Metazoa</taxon>
        <taxon>Ecdysozoa</taxon>
        <taxon>Arthropoda</taxon>
        <taxon>Hexapoda</taxon>
        <taxon>Insecta</taxon>
        <taxon>Pterygota</taxon>
        <taxon>Neoptera</taxon>
        <taxon>Endopterygota</taxon>
        <taxon>Hymenoptera</taxon>
        <taxon>Apocrita</taxon>
        <taxon>Aculeata</taxon>
        <taxon>Apoidea</taxon>
        <taxon>Anthophila</taxon>
        <taxon>Apidae</taxon>
        <taxon>Melipona</taxon>
    </lineage>
</organism>
<dbReference type="AlphaFoldDB" id="A0AA40KWU9"/>